<comment type="caution">
    <text evidence="7">The sequence shown here is derived from an EMBL/GenBank/DDBJ whole genome shotgun (WGS) entry which is preliminary data.</text>
</comment>
<feature type="transmembrane region" description="Helical" evidence="6">
    <location>
        <begin position="34"/>
        <end position="57"/>
    </location>
</feature>
<dbReference type="InterPro" id="IPR001958">
    <property type="entry name" value="Tet-R_TetA/multi-R_MdtG-like"/>
</dbReference>
<dbReference type="GO" id="GO:0022857">
    <property type="term" value="F:transmembrane transporter activity"/>
    <property type="evidence" value="ECO:0007669"/>
    <property type="project" value="InterPro"/>
</dbReference>
<comment type="subcellular location">
    <subcellularLocation>
        <location evidence="1">Membrane</location>
        <topology evidence="1">Multi-pass membrane protein</topology>
    </subcellularLocation>
</comment>
<evidence type="ECO:0000256" key="1">
    <source>
        <dbReference type="ARBA" id="ARBA00004141"/>
    </source>
</evidence>
<evidence type="ECO:0000313" key="7">
    <source>
        <dbReference type="EMBL" id="KAJ3257932.1"/>
    </source>
</evidence>
<evidence type="ECO:0000256" key="6">
    <source>
        <dbReference type="SAM" id="Phobius"/>
    </source>
</evidence>
<evidence type="ECO:0000256" key="3">
    <source>
        <dbReference type="ARBA" id="ARBA00022692"/>
    </source>
</evidence>
<protein>
    <recommendedName>
        <fullName evidence="9">Major facilitator superfamily (MFS) profile domain-containing protein</fullName>
    </recommendedName>
</protein>
<dbReference type="PANTHER" id="PTHR23504:SF15">
    <property type="entry name" value="MAJOR FACILITATOR SUPERFAMILY (MFS) PROFILE DOMAIN-CONTAINING PROTEIN"/>
    <property type="match status" value="1"/>
</dbReference>
<keyword evidence="5 6" id="KW-0472">Membrane</keyword>
<evidence type="ECO:0000256" key="4">
    <source>
        <dbReference type="ARBA" id="ARBA00022989"/>
    </source>
</evidence>
<keyword evidence="3 6" id="KW-0812">Transmembrane</keyword>
<dbReference type="EMBL" id="JADGKB010000033">
    <property type="protein sequence ID" value="KAJ3257932.1"/>
    <property type="molecule type" value="Genomic_DNA"/>
</dbReference>
<dbReference type="PRINTS" id="PR01035">
    <property type="entry name" value="TCRTETA"/>
</dbReference>
<evidence type="ECO:0000256" key="5">
    <source>
        <dbReference type="ARBA" id="ARBA00023136"/>
    </source>
</evidence>
<keyword evidence="2" id="KW-0813">Transport</keyword>
<dbReference type="Proteomes" id="UP001210925">
    <property type="component" value="Unassembled WGS sequence"/>
</dbReference>
<sequence length="183" mass="19469">MWATRAACGFLNGNIGAAKSVLGEITDSTNRANAFALIGLCFGIGSIIGPILGGVLADPVTNFPSVFGDSLFFKENPYFLPCFCSAMITVIGFIVGYLYLPETCKHLGGYHPIQSESNQSEHISEEVDVESSVDHNQVSEIPEAITLPATSSGIGKAAIAVSLAYALLALQDIVYIEVFRTFI</sequence>
<proteinExistence type="predicted"/>
<evidence type="ECO:0000313" key="8">
    <source>
        <dbReference type="Proteomes" id="UP001210925"/>
    </source>
</evidence>
<dbReference type="InterPro" id="IPR036259">
    <property type="entry name" value="MFS_trans_sf"/>
</dbReference>
<organism evidence="7 8">
    <name type="scientific">Boothiomyces macroporosus</name>
    <dbReference type="NCBI Taxonomy" id="261099"/>
    <lineage>
        <taxon>Eukaryota</taxon>
        <taxon>Fungi</taxon>
        <taxon>Fungi incertae sedis</taxon>
        <taxon>Chytridiomycota</taxon>
        <taxon>Chytridiomycota incertae sedis</taxon>
        <taxon>Chytridiomycetes</taxon>
        <taxon>Rhizophydiales</taxon>
        <taxon>Terramycetaceae</taxon>
        <taxon>Boothiomyces</taxon>
    </lineage>
</organism>
<feature type="transmembrane region" description="Helical" evidence="6">
    <location>
        <begin position="77"/>
        <end position="100"/>
    </location>
</feature>
<name>A0AAD5Y494_9FUNG</name>
<dbReference type="Gene3D" id="1.20.1250.20">
    <property type="entry name" value="MFS general substrate transporter like domains"/>
    <property type="match status" value="1"/>
</dbReference>
<reference evidence="7" key="1">
    <citation type="submission" date="2020-05" db="EMBL/GenBank/DDBJ databases">
        <title>Phylogenomic resolution of chytrid fungi.</title>
        <authorList>
            <person name="Stajich J.E."/>
            <person name="Amses K."/>
            <person name="Simmons R."/>
            <person name="Seto K."/>
            <person name="Myers J."/>
            <person name="Bonds A."/>
            <person name="Quandt C.A."/>
            <person name="Barry K."/>
            <person name="Liu P."/>
            <person name="Grigoriev I."/>
            <person name="Longcore J.E."/>
            <person name="James T.Y."/>
        </authorList>
    </citation>
    <scope>NUCLEOTIDE SEQUENCE</scope>
    <source>
        <strain evidence="7">PLAUS21</strain>
    </source>
</reference>
<evidence type="ECO:0008006" key="9">
    <source>
        <dbReference type="Google" id="ProtNLM"/>
    </source>
</evidence>
<keyword evidence="4 6" id="KW-1133">Transmembrane helix</keyword>
<dbReference type="AlphaFoldDB" id="A0AAD5Y494"/>
<dbReference type="PANTHER" id="PTHR23504">
    <property type="entry name" value="MAJOR FACILITATOR SUPERFAMILY DOMAIN-CONTAINING PROTEIN 10"/>
    <property type="match status" value="1"/>
</dbReference>
<keyword evidence="8" id="KW-1185">Reference proteome</keyword>
<accession>A0AAD5Y494</accession>
<evidence type="ECO:0000256" key="2">
    <source>
        <dbReference type="ARBA" id="ARBA00022448"/>
    </source>
</evidence>
<gene>
    <name evidence="7" type="ORF">HK103_004223</name>
</gene>
<dbReference type="SUPFAM" id="SSF103473">
    <property type="entry name" value="MFS general substrate transporter"/>
    <property type="match status" value="1"/>
</dbReference>
<dbReference type="GO" id="GO:0016020">
    <property type="term" value="C:membrane"/>
    <property type="evidence" value="ECO:0007669"/>
    <property type="project" value="UniProtKB-SubCell"/>
</dbReference>